<sequence length="241" mass="27949">MKTEERRKAKSVKTEQRALDKRLHAEIKAKAREERRLEKEQDRQAIAEEKTVDAGKRTTYIAIKERVYDAGLASRYRHRHRLLKRQAKIEAALERRRHREAKAMAKAMKREERRRKRIEHDHRKEDERKDREDRQRVREAQRARRKSLKGVEASGALGALANSGHRAVDRPRRRMGHENAIRRAEEKKRQRQVDKRQQEYTGGIVWGFDPGLPPGGAEAGGPGRKSAINVKGMGLSPRNGG</sequence>
<feature type="region of interest" description="Disordered" evidence="1">
    <location>
        <begin position="100"/>
        <end position="150"/>
    </location>
</feature>
<feature type="region of interest" description="Disordered" evidence="1">
    <location>
        <begin position="163"/>
        <end position="241"/>
    </location>
</feature>
<feature type="compositionally biased region" description="Basic and acidic residues" evidence="1">
    <location>
        <begin position="118"/>
        <end position="142"/>
    </location>
</feature>
<proteinExistence type="predicted"/>
<comment type="caution">
    <text evidence="2">The sequence shown here is derived from an EMBL/GenBank/DDBJ whole genome shotgun (WGS) entry which is preliminary data.</text>
</comment>
<evidence type="ECO:0000313" key="2">
    <source>
        <dbReference type="EMBL" id="KKY27320.1"/>
    </source>
</evidence>
<dbReference type="EMBL" id="LCWF01000025">
    <property type="protein sequence ID" value="KKY27320.1"/>
    <property type="molecule type" value="Genomic_DNA"/>
</dbReference>
<reference evidence="2 3" key="1">
    <citation type="submission" date="2015-05" db="EMBL/GenBank/DDBJ databases">
        <title>Distinctive expansion of gene families associated with plant cell wall degradation and secondary metabolism in the genomes of grapevine trunk pathogens.</title>
        <authorList>
            <person name="Lawrence D.P."/>
            <person name="Travadon R."/>
            <person name="Rolshausen P.E."/>
            <person name="Baumgartner K."/>
        </authorList>
    </citation>
    <scope>NUCLEOTIDE SEQUENCE [LARGE SCALE GENOMIC DNA]</scope>
    <source>
        <strain evidence="2">UCRPC4</strain>
    </source>
</reference>
<protein>
    <submittedName>
        <fullName evidence="2">Uncharacterized protein</fullName>
    </submittedName>
</protein>
<reference evidence="2 3" key="2">
    <citation type="submission" date="2015-05" db="EMBL/GenBank/DDBJ databases">
        <authorList>
            <person name="Morales-Cruz A."/>
            <person name="Amrine K.C."/>
            <person name="Cantu D."/>
        </authorList>
    </citation>
    <scope>NUCLEOTIDE SEQUENCE [LARGE SCALE GENOMIC DNA]</scope>
    <source>
        <strain evidence="2">UCRPC4</strain>
    </source>
</reference>
<gene>
    <name evidence="2" type="ORF">UCRPC4_g01120</name>
</gene>
<feature type="compositionally biased region" description="Basic and acidic residues" evidence="1">
    <location>
        <begin position="166"/>
        <end position="198"/>
    </location>
</feature>
<dbReference type="AlphaFoldDB" id="A0A0G2HFT4"/>
<feature type="region of interest" description="Disordered" evidence="1">
    <location>
        <begin position="1"/>
        <end position="50"/>
    </location>
</feature>
<organism evidence="2 3">
    <name type="scientific">Phaeomoniella chlamydospora</name>
    <name type="common">Phaeoacremonium chlamydosporum</name>
    <dbReference type="NCBI Taxonomy" id="158046"/>
    <lineage>
        <taxon>Eukaryota</taxon>
        <taxon>Fungi</taxon>
        <taxon>Dikarya</taxon>
        <taxon>Ascomycota</taxon>
        <taxon>Pezizomycotina</taxon>
        <taxon>Eurotiomycetes</taxon>
        <taxon>Chaetothyriomycetidae</taxon>
        <taxon>Phaeomoniellales</taxon>
        <taxon>Phaeomoniellaceae</taxon>
        <taxon>Phaeomoniella</taxon>
    </lineage>
</organism>
<accession>A0A0G2HFT4</accession>
<dbReference type="Proteomes" id="UP000053317">
    <property type="component" value="Unassembled WGS sequence"/>
</dbReference>
<keyword evidence="3" id="KW-1185">Reference proteome</keyword>
<name>A0A0G2HFT4_PHACM</name>
<evidence type="ECO:0000313" key="3">
    <source>
        <dbReference type="Proteomes" id="UP000053317"/>
    </source>
</evidence>
<evidence type="ECO:0000256" key="1">
    <source>
        <dbReference type="SAM" id="MobiDB-lite"/>
    </source>
</evidence>